<dbReference type="RefSeq" id="WP_096349387.1">
    <property type="nucleotide sequence ID" value="NZ_AP017313.1"/>
</dbReference>
<keyword evidence="2" id="KW-1185">Reference proteome</keyword>
<dbReference type="InterPro" id="IPR018490">
    <property type="entry name" value="cNMP-bd_dom_sf"/>
</dbReference>
<dbReference type="EMBL" id="AP017313">
    <property type="protein sequence ID" value="BAU52022.1"/>
    <property type="molecule type" value="Genomic_DNA"/>
</dbReference>
<proteinExistence type="predicted"/>
<dbReference type="Pfam" id="PF00027">
    <property type="entry name" value="cNMP_binding"/>
    <property type="match status" value="1"/>
</dbReference>
<reference evidence="1 2" key="1">
    <citation type="submission" date="2015-12" db="EMBL/GenBank/DDBJ databases">
        <title>Genome sequence of Mucilaginibacter gotjawali.</title>
        <authorList>
            <person name="Lee J.S."/>
            <person name="Lee K.C."/>
            <person name="Kim K.K."/>
            <person name="Lee B.W."/>
        </authorList>
    </citation>
    <scope>NUCLEOTIDE SEQUENCE [LARGE SCALE GENOMIC DNA]</scope>
    <source>
        <strain evidence="1 2">SA3-7</strain>
    </source>
</reference>
<dbReference type="Proteomes" id="UP000218263">
    <property type="component" value="Chromosome"/>
</dbReference>
<dbReference type="SUPFAM" id="SSF51206">
    <property type="entry name" value="cAMP-binding domain-like"/>
    <property type="match status" value="1"/>
</dbReference>
<dbReference type="KEGG" id="mgot:MgSA37_00172"/>
<dbReference type="PROSITE" id="PS50042">
    <property type="entry name" value="CNMP_BINDING_3"/>
    <property type="match status" value="1"/>
</dbReference>
<sequence length="191" mass="22785">MLFYFKNKFPQLNKYWDKYLPFQKQVELQSRAVLLEEGAIAKQYFFVKEGCLRACFNNNDEDKTVQFFFENEGLSSLESFMTNKPSAFTIETIEPSTVYALDKDHFFNLIDELSNERNFFYILMEISAARQFHYMNEFVSFIRDSPEQRYLNLLHHRPHIIKRVPLHFIASYLGVSRVHLSRIKAKLARTK</sequence>
<organism evidence="1 2">
    <name type="scientific">Mucilaginibacter gotjawali</name>
    <dbReference type="NCBI Taxonomy" id="1550579"/>
    <lineage>
        <taxon>Bacteria</taxon>
        <taxon>Pseudomonadati</taxon>
        <taxon>Bacteroidota</taxon>
        <taxon>Sphingobacteriia</taxon>
        <taxon>Sphingobacteriales</taxon>
        <taxon>Sphingobacteriaceae</taxon>
        <taxon>Mucilaginibacter</taxon>
    </lineage>
</organism>
<accession>A0A110AZP1</accession>
<name>A0A110AZP1_9SPHI</name>
<dbReference type="Gene3D" id="2.60.120.10">
    <property type="entry name" value="Jelly Rolls"/>
    <property type="match status" value="1"/>
</dbReference>
<dbReference type="AlphaFoldDB" id="A0A110AZP1"/>
<dbReference type="CDD" id="cd00038">
    <property type="entry name" value="CAP_ED"/>
    <property type="match status" value="1"/>
</dbReference>
<evidence type="ECO:0000313" key="1">
    <source>
        <dbReference type="EMBL" id="BAU52022.1"/>
    </source>
</evidence>
<dbReference type="InterPro" id="IPR014710">
    <property type="entry name" value="RmlC-like_jellyroll"/>
</dbReference>
<dbReference type="InterPro" id="IPR000595">
    <property type="entry name" value="cNMP-bd_dom"/>
</dbReference>
<gene>
    <name evidence="1" type="ORF">MgSA37_00172</name>
</gene>
<dbReference type="OrthoDB" id="663011at2"/>
<evidence type="ECO:0000313" key="2">
    <source>
        <dbReference type="Proteomes" id="UP000218263"/>
    </source>
</evidence>
<protein>
    <submittedName>
        <fullName evidence="1">Cyclic nucleotide-binding domain protein</fullName>
    </submittedName>
</protein>